<dbReference type="EMBL" id="PHIG01000033">
    <property type="protein sequence ID" value="PJK29342.1"/>
    <property type="molecule type" value="Genomic_DNA"/>
</dbReference>
<comment type="caution">
    <text evidence="2">The sequence shown here is derived from an EMBL/GenBank/DDBJ whole genome shotgun (WGS) entry which is preliminary data.</text>
</comment>
<dbReference type="InterPro" id="IPR011050">
    <property type="entry name" value="Pectin_lyase_fold/virulence"/>
</dbReference>
<dbReference type="EMBL" id="PHIG01000018">
    <property type="protein sequence ID" value="PJK30696.1"/>
    <property type="molecule type" value="Genomic_DNA"/>
</dbReference>
<evidence type="ECO:0000313" key="3">
    <source>
        <dbReference type="EMBL" id="PJK30696.1"/>
    </source>
</evidence>
<dbReference type="RefSeq" id="WP_109792115.1">
    <property type="nucleotide sequence ID" value="NZ_PHIG01000018.1"/>
</dbReference>
<protein>
    <recommendedName>
        <fullName evidence="5">Pectate lyase superfamily protein domain-containing protein</fullName>
    </recommendedName>
</protein>
<dbReference type="InterPro" id="IPR012334">
    <property type="entry name" value="Pectin_lyas_fold"/>
</dbReference>
<dbReference type="SUPFAM" id="SSF51126">
    <property type="entry name" value="Pectin lyase-like"/>
    <property type="match status" value="1"/>
</dbReference>
<dbReference type="AlphaFoldDB" id="A0A2M9G432"/>
<accession>A0A2M9G432</accession>
<dbReference type="OrthoDB" id="10020323at2"/>
<dbReference type="Gene3D" id="2.160.20.10">
    <property type="entry name" value="Single-stranded right-handed beta-helix, Pectin lyase-like"/>
    <property type="match status" value="1"/>
</dbReference>
<evidence type="ECO:0000313" key="2">
    <source>
        <dbReference type="EMBL" id="PJK30473.1"/>
    </source>
</evidence>
<dbReference type="Proteomes" id="UP000229498">
    <property type="component" value="Unassembled WGS sequence"/>
</dbReference>
<name>A0A2M9G432_9PROT</name>
<proteinExistence type="predicted"/>
<gene>
    <name evidence="3" type="ORF">CVT23_04825</name>
    <name evidence="2" type="ORF">CVT23_05875</name>
    <name evidence="1" type="ORF">CVT23_12120</name>
</gene>
<evidence type="ECO:0000313" key="1">
    <source>
        <dbReference type="EMBL" id="PJK29342.1"/>
    </source>
</evidence>
<reference evidence="2 4" key="1">
    <citation type="submission" date="2017-11" db="EMBL/GenBank/DDBJ databases">
        <title>Draft genome sequence of Rhizobiales bacterium SY3-13.</title>
        <authorList>
            <person name="Sun C."/>
        </authorList>
    </citation>
    <scope>NUCLEOTIDE SEQUENCE [LARGE SCALE GENOMIC DNA]</scope>
    <source>
        <strain evidence="2 4">SY3-13</strain>
    </source>
</reference>
<evidence type="ECO:0008006" key="5">
    <source>
        <dbReference type="Google" id="ProtNLM"/>
    </source>
</evidence>
<keyword evidence="4" id="KW-1185">Reference proteome</keyword>
<organism evidence="2 4">
    <name type="scientific">Minwuia thermotolerans</name>
    <dbReference type="NCBI Taxonomy" id="2056226"/>
    <lineage>
        <taxon>Bacteria</taxon>
        <taxon>Pseudomonadati</taxon>
        <taxon>Pseudomonadota</taxon>
        <taxon>Alphaproteobacteria</taxon>
        <taxon>Minwuiales</taxon>
        <taxon>Minwuiaceae</taxon>
        <taxon>Minwuia</taxon>
    </lineage>
</organism>
<dbReference type="EMBL" id="PHIG01000025">
    <property type="protein sequence ID" value="PJK30473.1"/>
    <property type="molecule type" value="Genomic_DNA"/>
</dbReference>
<sequence length="928" mass="97168">MATDYSQFIPLLAQAMLDLQKLNDIVHGDASATVETDAGTVDSLAKAIAAITALAGPVHDDFTGDGVETDWTLSTTPKSADALMVFVNGVPTRAFTLDGATLTIDPAVTDTHKIETIDFSSTAAIDAADLKAVADTIADISAVAADLAGDDTIGQALTKAAEAAASASAAATSETNAATSETNAAASASAAATSETNAEVSAITALTAKIDAQAAQTAAEAAQAAAEAAVGWDTSVTLEAYAAAGDGVTDDSAAWNSAVADAHTNGKTLILDGRSYYIPNATTQDLTTEVTVVGIGNSKLLGGSGGPVLFRPLSAGLRFWNIYTENMALIDNFNELTGNIDLIDIRGWRYSNGAQFSARLREDYSSGYYLTTLRLLDISGTGGLGGLSFSLAVKYADVDDYDVRDISVPNSDDHFDGDDMINSGYGDGLLIGDDDPDAQDLCVRWSIGRVAVAGINDARVQKNSGQVASCDGVRLLGQNMLIGQLLIEGVTSYYRSDTTAVYFKGQNSSVGQILTINAGHHEASVVFKGARRVAGSQAKGFNIDVDKIKLFADDGEDRAAVYFGTDDIRVGYLSVEGYGGDIEDPDDPGVRLQGSGALVYCEASESERLQIDGYSFYNCSVGGTAAAVRLFTLQGYKEIRIGVGYIDGVSNDNLFSTQTPSDDPTPYPILHVFHWVETTVAARLISIGPVNARNFSGNGSDVRLITMGGSVDLDRLVVHSPICDATVNDGITLSSGADPVSAIDHFELIGGDLSACPDNQLVEGITPGTRRIFGCKGVYVDPTVVADIAGGSQTINHSGVERLEYLNGDVGGWSDTDHDFTAAEAGVYLIDIYTSVRPDTAEDVLWTLEAVKSNGAEPTPTENVIARMKTLVAQRASTADHESLHVSRVFELAVGEKLFGQLSHDSGTNKVLPGGTAAENFIQITKLS</sequence>
<evidence type="ECO:0000313" key="4">
    <source>
        <dbReference type="Proteomes" id="UP000229498"/>
    </source>
</evidence>